<dbReference type="GO" id="GO:0043814">
    <property type="term" value="F:phospholactate guanylyltransferase activity"/>
    <property type="evidence" value="ECO:0007669"/>
    <property type="project" value="UniProtKB-EC"/>
</dbReference>
<comment type="caution">
    <text evidence="6">The sequence shown here is derived from an EMBL/GenBank/DDBJ whole genome shotgun (WGS) entry which is preliminary data.</text>
</comment>
<evidence type="ECO:0000256" key="4">
    <source>
        <dbReference type="ARBA" id="ARBA00023134"/>
    </source>
</evidence>
<evidence type="ECO:0000256" key="2">
    <source>
        <dbReference type="ARBA" id="ARBA00022695"/>
    </source>
</evidence>
<keyword evidence="3 5" id="KW-0547">Nucleotide-binding</keyword>
<evidence type="ECO:0000256" key="1">
    <source>
        <dbReference type="ARBA" id="ARBA00022679"/>
    </source>
</evidence>
<dbReference type="EMBL" id="JACSPM010000001">
    <property type="protein sequence ID" value="MBD8022808.1"/>
    <property type="molecule type" value="Genomic_DNA"/>
</dbReference>
<evidence type="ECO:0000313" key="6">
    <source>
        <dbReference type="EMBL" id="MBD8022808.1"/>
    </source>
</evidence>
<evidence type="ECO:0000256" key="5">
    <source>
        <dbReference type="HAMAP-Rule" id="MF_02114"/>
    </source>
</evidence>
<comment type="caution">
    <text evidence="5">Lacks conserved residue(s) required for the propagation of feature annotation.</text>
</comment>
<organism evidence="6 7">
    <name type="scientific">Microbacterium gallinarum</name>
    <dbReference type="NCBI Taxonomy" id="2762209"/>
    <lineage>
        <taxon>Bacteria</taxon>
        <taxon>Bacillati</taxon>
        <taxon>Actinomycetota</taxon>
        <taxon>Actinomycetes</taxon>
        <taxon>Micrococcales</taxon>
        <taxon>Microbacteriaceae</taxon>
        <taxon>Microbacterium</taxon>
    </lineage>
</organism>
<evidence type="ECO:0000313" key="7">
    <source>
        <dbReference type="Proteomes" id="UP000602532"/>
    </source>
</evidence>
<dbReference type="InterPro" id="IPR002835">
    <property type="entry name" value="CofC"/>
</dbReference>
<proteinExistence type="inferred from homology"/>
<comment type="function">
    <text evidence="5">Guanylyltransferase that catalyzes the activation of phosphoenolpyruvate (PEP) as enolpyruvoyl-2-diphospho-5'-guanosine, via the condensation of PEP with GTP. It is involved in the biosynthesis of coenzyme F420, a hydride carrier cofactor.</text>
</comment>
<dbReference type="PANTHER" id="PTHR40392">
    <property type="entry name" value="2-PHOSPHO-L-LACTATE GUANYLYLTRANSFERASE"/>
    <property type="match status" value="1"/>
</dbReference>
<keyword evidence="7" id="KW-1185">Reference proteome</keyword>
<evidence type="ECO:0000256" key="3">
    <source>
        <dbReference type="ARBA" id="ARBA00022741"/>
    </source>
</evidence>
<reference evidence="6 7" key="1">
    <citation type="submission" date="2020-08" db="EMBL/GenBank/DDBJ databases">
        <title>A Genomic Blueprint of the Chicken Gut Microbiome.</title>
        <authorList>
            <person name="Gilroy R."/>
            <person name="Ravi A."/>
            <person name="Getino M."/>
            <person name="Pursley I."/>
            <person name="Horton D.L."/>
            <person name="Alikhan N.-F."/>
            <person name="Baker D."/>
            <person name="Gharbi K."/>
            <person name="Hall N."/>
            <person name="Watson M."/>
            <person name="Adriaenssens E.M."/>
            <person name="Foster-Nyarko E."/>
            <person name="Jarju S."/>
            <person name="Secka A."/>
            <person name="Antonio M."/>
            <person name="Oren A."/>
            <person name="Chaudhuri R."/>
            <person name="La Ragione R.M."/>
            <person name="Hildebrand F."/>
            <person name="Pallen M.J."/>
        </authorList>
    </citation>
    <scope>NUCLEOTIDE SEQUENCE [LARGE SCALE GENOMIC DNA]</scope>
    <source>
        <strain evidence="6 7">Sa1CUA4</strain>
    </source>
</reference>
<dbReference type="InterPro" id="IPR029044">
    <property type="entry name" value="Nucleotide-diphossugar_trans"/>
</dbReference>
<dbReference type="Proteomes" id="UP000602532">
    <property type="component" value="Unassembled WGS sequence"/>
</dbReference>
<dbReference type="EC" id="2.7.7.105" evidence="5"/>
<dbReference type="Pfam" id="PF01983">
    <property type="entry name" value="CofC"/>
    <property type="match status" value="1"/>
</dbReference>
<comment type="catalytic activity">
    <reaction evidence="5">
        <text>phosphoenolpyruvate + GTP + H(+) = enolpyruvoyl-2-diphospho-5'-guanosine + diphosphate</text>
        <dbReference type="Rhea" id="RHEA:30519"/>
        <dbReference type="ChEBI" id="CHEBI:15378"/>
        <dbReference type="ChEBI" id="CHEBI:33019"/>
        <dbReference type="ChEBI" id="CHEBI:37565"/>
        <dbReference type="ChEBI" id="CHEBI:58702"/>
        <dbReference type="ChEBI" id="CHEBI:143701"/>
        <dbReference type="EC" id="2.7.7.105"/>
    </reaction>
</comment>
<feature type="binding site" evidence="5">
    <location>
        <position position="160"/>
    </location>
    <ligand>
        <name>phosphoenolpyruvate</name>
        <dbReference type="ChEBI" id="CHEBI:58702"/>
    </ligand>
</feature>
<comment type="pathway">
    <text evidence="5">Cofactor biosynthesis; coenzyme F420 biosynthesis.</text>
</comment>
<dbReference type="SUPFAM" id="SSF53448">
    <property type="entry name" value="Nucleotide-diphospho-sugar transferases"/>
    <property type="match status" value="1"/>
</dbReference>
<name>A0ABR8X0G9_9MICO</name>
<sequence length="212" mass="21534">MRHADRWVVVVPVKPSARAKSRLAVDGVDRSGLARAIALDTLAAVSACELVVQVVVVTDDAALAREAAVIPALRFVPEGESRGLDAAVATGMAAVDPNGRLPRAALLGDLPALRPADLAEALRAAGSVDRVVVADAEGTGSTLVTARAGAAWSSSFGDDSLARHVAAGCEPLGIRDASTLRRDVDTADQLAAAVRLGVGPRTAALLASVPGR</sequence>
<feature type="binding site" evidence="5">
    <location>
        <position position="157"/>
    </location>
    <ligand>
        <name>phosphoenolpyruvate</name>
        <dbReference type="ChEBI" id="CHEBI:58702"/>
    </ligand>
</feature>
<dbReference type="NCBIfam" id="TIGR03552">
    <property type="entry name" value="F420_cofC"/>
    <property type="match status" value="1"/>
</dbReference>
<accession>A0ABR8X0G9</accession>
<keyword evidence="1 5" id="KW-0808">Transferase</keyword>
<dbReference type="PANTHER" id="PTHR40392:SF1">
    <property type="entry name" value="2-PHOSPHO-L-LACTATE GUANYLYLTRANSFERASE"/>
    <property type="match status" value="1"/>
</dbReference>
<gene>
    <name evidence="6" type="primary">cofC</name>
    <name evidence="5" type="synonym">fbiD</name>
    <name evidence="6" type="ORF">H9622_04285</name>
</gene>
<comment type="similarity">
    <text evidence="5">Belongs to the CofC family.</text>
</comment>
<dbReference type="HAMAP" id="MF_02114">
    <property type="entry name" value="CofC"/>
    <property type="match status" value="1"/>
</dbReference>
<protein>
    <recommendedName>
        <fullName evidence="5">Phosphoenolpyruvate guanylyltransferase</fullName>
        <shortName evidence="5">PEP guanylyltransferase</shortName>
        <ecNumber evidence="5">2.7.7.105</ecNumber>
    </recommendedName>
</protein>
<keyword evidence="2 5" id="KW-0548">Nucleotidyltransferase</keyword>
<dbReference type="Gene3D" id="3.90.550.10">
    <property type="entry name" value="Spore Coat Polysaccharide Biosynthesis Protein SpsA, Chain A"/>
    <property type="match status" value="1"/>
</dbReference>
<keyword evidence="4 5" id="KW-0342">GTP-binding</keyword>